<dbReference type="Gene3D" id="1.10.533.10">
    <property type="entry name" value="Death Domain, Fas"/>
    <property type="match status" value="1"/>
</dbReference>
<dbReference type="RefSeq" id="XP_009012338.1">
    <property type="nucleotide sequence ID" value="XM_009014090.1"/>
</dbReference>
<dbReference type="AlphaFoldDB" id="T1F0B2"/>
<sequence>MEGMSLVITKVGVDDGLWVGIESITSLLQSRQMFSSEDEVRIMNACNDGERIRRFLNTLESKPDATYKAFCNVLELHYPHIFLMLIGWEHCLDGANHHSARGANVVQDSLSAITALNQYSPQHNLIKQIQNNIHNNLTNNSNKIALMWIPSHIGIHGNEEADQLASQAHAIPISNVPIPYSDLRTWAKKIMNEKWQLEWNKINNYLKLSMPSVYKKKNPDESKGLNRKLRTIINRLKIGHSKYTHSWIINKTNPPACNFCDEKLSVQHLVECKNHDDIRKRYQIPSDIEKILKRENINNLITYLQEIKILDRI</sequence>
<name>T1F0B2_HELRO</name>
<dbReference type="InterPro" id="IPR002156">
    <property type="entry name" value="RNaseH_domain"/>
</dbReference>
<dbReference type="InterPro" id="IPR036397">
    <property type="entry name" value="RNaseH_sf"/>
</dbReference>
<dbReference type="InterPro" id="IPR011029">
    <property type="entry name" value="DEATH-like_dom_sf"/>
</dbReference>
<dbReference type="GO" id="GO:0003676">
    <property type="term" value="F:nucleic acid binding"/>
    <property type="evidence" value="ECO:0007669"/>
    <property type="project" value="InterPro"/>
</dbReference>
<protein>
    <recommendedName>
        <fullName evidence="1">RNase H type-1 domain-containing protein</fullName>
    </recommendedName>
</protein>
<reference evidence="2 4" key="2">
    <citation type="journal article" date="2013" name="Nature">
        <title>Insights into bilaterian evolution from three spiralian genomes.</title>
        <authorList>
            <person name="Simakov O."/>
            <person name="Marletaz F."/>
            <person name="Cho S.J."/>
            <person name="Edsinger-Gonzales E."/>
            <person name="Havlak P."/>
            <person name="Hellsten U."/>
            <person name="Kuo D.H."/>
            <person name="Larsson T."/>
            <person name="Lv J."/>
            <person name="Arendt D."/>
            <person name="Savage R."/>
            <person name="Osoegawa K."/>
            <person name="de Jong P."/>
            <person name="Grimwood J."/>
            <person name="Chapman J.A."/>
            <person name="Shapiro H."/>
            <person name="Aerts A."/>
            <person name="Otillar R.P."/>
            <person name="Terry A.Y."/>
            <person name="Boore J.L."/>
            <person name="Grigoriev I.V."/>
            <person name="Lindberg D.R."/>
            <person name="Seaver E.C."/>
            <person name="Weisblat D.A."/>
            <person name="Putnam N.H."/>
            <person name="Rokhsar D.S."/>
        </authorList>
    </citation>
    <scope>NUCLEOTIDE SEQUENCE</scope>
</reference>
<dbReference type="EMBL" id="KB095959">
    <property type="protein sequence ID" value="ESO09245.1"/>
    <property type="molecule type" value="Genomic_DNA"/>
</dbReference>
<dbReference type="EMBL" id="AMQM01002919">
    <property type="status" value="NOT_ANNOTATED_CDS"/>
    <property type="molecule type" value="Genomic_DNA"/>
</dbReference>
<organism evidence="3 4">
    <name type="scientific">Helobdella robusta</name>
    <name type="common">Californian leech</name>
    <dbReference type="NCBI Taxonomy" id="6412"/>
    <lineage>
        <taxon>Eukaryota</taxon>
        <taxon>Metazoa</taxon>
        <taxon>Spiralia</taxon>
        <taxon>Lophotrochozoa</taxon>
        <taxon>Annelida</taxon>
        <taxon>Clitellata</taxon>
        <taxon>Hirudinea</taxon>
        <taxon>Rhynchobdellida</taxon>
        <taxon>Glossiphoniidae</taxon>
        <taxon>Helobdella</taxon>
    </lineage>
</organism>
<evidence type="ECO:0000313" key="4">
    <source>
        <dbReference type="Proteomes" id="UP000015101"/>
    </source>
</evidence>
<dbReference type="KEGG" id="hro:HELRODRAFT_168207"/>
<dbReference type="GO" id="GO:0004523">
    <property type="term" value="F:RNA-DNA hybrid ribonuclease activity"/>
    <property type="evidence" value="ECO:0000318"/>
    <property type="project" value="GO_Central"/>
</dbReference>
<dbReference type="Gene3D" id="3.30.420.10">
    <property type="entry name" value="Ribonuclease H-like superfamily/Ribonuclease H"/>
    <property type="match status" value="1"/>
</dbReference>
<dbReference type="InterPro" id="IPR012337">
    <property type="entry name" value="RNaseH-like_sf"/>
</dbReference>
<evidence type="ECO:0000313" key="3">
    <source>
        <dbReference type="EnsemblMetazoa" id="HelroP168207"/>
    </source>
</evidence>
<feature type="domain" description="RNase H type-1" evidence="1">
    <location>
        <begin position="34"/>
        <end position="170"/>
    </location>
</feature>
<reference evidence="4" key="1">
    <citation type="submission" date="2012-12" db="EMBL/GenBank/DDBJ databases">
        <authorList>
            <person name="Hellsten U."/>
            <person name="Grimwood J."/>
            <person name="Chapman J.A."/>
            <person name="Shapiro H."/>
            <person name="Aerts A."/>
            <person name="Otillar R.P."/>
            <person name="Terry A.Y."/>
            <person name="Boore J.L."/>
            <person name="Simakov O."/>
            <person name="Marletaz F."/>
            <person name="Cho S.-J."/>
            <person name="Edsinger-Gonzales E."/>
            <person name="Havlak P."/>
            <person name="Kuo D.-H."/>
            <person name="Larsson T."/>
            <person name="Lv J."/>
            <person name="Arendt D."/>
            <person name="Savage R."/>
            <person name="Osoegawa K."/>
            <person name="de Jong P."/>
            <person name="Lindberg D.R."/>
            <person name="Seaver E.C."/>
            <person name="Weisblat D.A."/>
            <person name="Putnam N.H."/>
            <person name="Grigoriev I.V."/>
            <person name="Rokhsar D.S."/>
        </authorList>
    </citation>
    <scope>NUCLEOTIDE SEQUENCE</scope>
</reference>
<evidence type="ECO:0000259" key="1">
    <source>
        <dbReference type="PROSITE" id="PS50879"/>
    </source>
</evidence>
<dbReference type="Pfam" id="PF00075">
    <property type="entry name" value="RNase_H"/>
    <property type="match status" value="1"/>
</dbReference>
<dbReference type="HOGENOM" id="CLU_889281_0_0_1"/>
<gene>
    <name evidence="3" type="primary">20202262</name>
    <name evidence="2" type="ORF">HELRODRAFT_168207</name>
</gene>
<dbReference type="CDD" id="cd09276">
    <property type="entry name" value="Rnase_HI_RT_non_LTR"/>
    <property type="match status" value="1"/>
</dbReference>
<dbReference type="SUPFAM" id="SSF47986">
    <property type="entry name" value="DEATH domain"/>
    <property type="match status" value="1"/>
</dbReference>
<dbReference type="OrthoDB" id="6774133at2759"/>
<dbReference type="PROSITE" id="PS50879">
    <property type="entry name" value="RNASE_H_1"/>
    <property type="match status" value="1"/>
</dbReference>
<dbReference type="GO" id="GO:0043137">
    <property type="term" value="P:DNA replication, removal of RNA primer"/>
    <property type="evidence" value="ECO:0000318"/>
    <property type="project" value="GO_Central"/>
</dbReference>
<reference evidence="3" key="3">
    <citation type="submission" date="2015-06" db="UniProtKB">
        <authorList>
            <consortium name="EnsemblMetazoa"/>
        </authorList>
    </citation>
    <scope>IDENTIFICATION</scope>
</reference>
<dbReference type="EnsemblMetazoa" id="HelroT168207">
    <property type="protein sequence ID" value="HelroP168207"/>
    <property type="gene ID" value="HelroG168207"/>
</dbReference>
<dbReference type="OMA" id="CNDGERI"/>
<dbReference type="SUPFAM" id="SSF53098">
    <property type="entry name" value="Ribonuclease H-like"/>
    <property type="match status" value="1"/>
</dbReference>
<dbReference type="CTD" id="20202262"/>
<dbReference type="CDD" id="cd01671">
    <property type="entry name" value="CARD"/>
    <property type="match status" value="1"/>
</dbReference>
<proteinExistence type="predicted"/>
<accession>T1F0B2</accession>
<evidence type="ECO:0000313" key="2">
    <source>
        <dbReference type="EMBL" id="ESO09245.1"/>
    </source>
</evidence>
<dbReference type="GeneID" id="20202262"/>
<keyword evidence="4" id="KW-1185">Reference proteome</keyword>
<dbReference type="Proteomes" id="UP000015101">
    <property type="component" value="Unassembled WGS sequence"/>
</dbReference>
<dbReference type="InParanoid" id="T1F0B2"/>